<keyword evidence="3" id="KW-0560">Oxidoreductase</keyword>
<dbReference type="Gene3D" id="3.40.50.1820">
    <property type="entry name" value="alpha/beta hydrolase"/>
    <property type="match status" value="1"/>
</dbReference>
<keyword evidence="4" id="KW-1185">Reference proteome</keyword>
<dbReference type="PRINTS" id="PR00111">
    <property type="entry name" value="ABHYDROLASE"/>
</dbReference>
<gene>
    <name evidence="3" type="ORF">ACIRA0001_0009</name>
</gene>
<keyword evidence="1 3" id="KW-0378">Hydrolase</keyword>
<dbReference type="InterPro" id="IPR000073">
    <property type="entry name" value="AB_hydrolase_1"/>
</dbReference>
<dbReference type="EMBL" id="ACVR01000049">
    <property type="protein sequence ID" value="EET82154.1"/>
    <property type="molecule type" value="Genomic_DNA"/>
</dbReference>
<accession>A0ABP2GL76</accession>
<dbReference type="PANTHER" id="PTHR43798:SF31">
    <property type="entry name" value="AB HYDROLASE SUPERFAMILY PROTEIN YCLE"/>
    <property type="match status" value="1"/>
</dbReference>
<dbReference type="InterPro" id="IPR050266">
    <property type="entry name" value="AB_hydrolase_sf"/>
</dbReference>
<reference evidence="3 4" key="1">
    <citation type="submission" date="2009-07" db="EMBL/GenBank/DDBJ databases">
        <authorList>
            <person name="Madupu R."/>
            <person name="Durkin A.S."/>
            <person name="Torralba M."/>
            <person name="Methe B."/>
            <person name="Sutton G.G."/>
            <person name="Strausberg R.L."/>
            <person name="Nelson K.E."/>
        </authorList>
    </citation>
    <scope>NUCLEOTIDE SEQUENCE [LARGE SCALE GENOMIC DNA]</scope>
    <source>
        <strain evidence="3 4">SK82</strain>
    </source>
</reference>
<protein>
    <submittedName>
        <fullName evidence="3">Hydrolase, alpha/beta domain protein</fullName>
        <ecNumber evidence="3">1.11.1.10</ecNumber>
    </submittedName>
</protein>
<name>A0ABP2GL76_ACIRA</name>
<organism evidence="3 4">
    <name type="scientific">Acinetobacter radioresistens SK82</name>
    <dbReference type="NCBI Taxonomy" id="596318"/>
    <lineage>
        <taxon>Bacteria</taxon>
        <taxon>Pseudomonadati</taxon>
        <taxon>Pseudomonadota</taxon>
        <taxon>Gammaproteobacteria</taxon>
        <taxon>Moraxellales</taxon>
        <taxon>Moraxellaceae</taxon>
        <taxon>Acinetobacter</taxon>
    </lineage>
</organism>
<dbReference type="Proteomes" id="UP000018419">
    <property type="component" value="Unassembled WGS sequence"/>
</dbReference>
<dbReference type="InterPro" id="IPR000639">
    <property type="entry name" value="Epox_hydrolase-like"/>
</dbReference>
<dbReference type="InterPro" id="IPR029058">
    <property type="entry name" value="AB_hydrolase_fold"/>
</dbReference>
<dbReference type="RefSeq" id="WP_005404153.1">
    <property type="nucleotide sequence ID" value="NZ_ACVR01000049.1"/>
</dbReference>
<feature type="domain" description="AB hydrolase-1" evidence="2">
    <location>
        <begin position="24"/>
        <end position="259"/>
    </location>
</feature>
<dbReference type="GO" id="GO:0016691">
    <property type="term" value="F:chloride peroxidase activity"/>
    <property type="evidence" value="ECO:0007669"/>
    <property type="project" value="UniProtKB-EC"/>
</dbReference>
<proteinExistence type="predicted"/>
<dbReference type="EC" id="1.11.1.10" evidence="3"/>
<dbReference type="Pfam" id="PF00561">
    <property type="entry name" value="Abhydrolase_1"/>
    <property type="match status" value="1"/>
</dbReference>
<dbReference type="GO" id="GO:0016787">
    <property type="term" value="F:hydrolase activity"/>
    <property type="evidence" value="ECO:0007669"/>
    <property type="project" value="UniProtKB-KW"/>
</dbReference>
<sequence length="275" mass="30999">MNKNYIQTTDGTYLYYKDWGEGLPIIFLHGWPLSSDAFEDQMLFLANQGFRTLAYDRRGHGRSSQPWEGHNMDQYAKDLADFIEQLNLKDIILVGHSTGGGVAARYLKNYGTGLTKKLVLLASVTPLLIERDDNPNGVSKTVFDDMRDQLLNNRSDFYLTFSKKFYGFNKLLTKTSEGLCQSFFMQAMQGSIKAHYDCIAAFSETDQRDDLKAIDIPTLVLYGDQDEIVPPEVSSLEAVKLLTHAQKIEISGAPHGLCSTHKDEVNQALHNFILN</sequence>
<evidence type="ECO:0000256" key="1">
    <source>
        <dbReference type="ARBA" id="ARBA00022801"/>
    </source>
</evidence>
<evidence type="ECO:0000259" key="2">
    <source>
        <dbReference type="Pfam" id="PF00561"/>
    </source>
</evidence>
<evidence type="ECO:0000313" key="4">
    <source>
        <dbReference type="Proteomes" id="UP000018419"/>
    </source>
</evidence>
<evidence type="ECO:0000313" key="3">
    <source>
        <dbReference type="EMBL" id="EET82154.1"/>
    </source>
</evidence>
<dbReference type="PRINTS" id="PR00412">
    <property type="entry name" value="EPOXHYDRLASE"/>
</dbReference>
<keyword evidence="3" id="KW-0575">Peroxidase</keyword>
<comment type="caution">
    <text evidence="3">The sequence shown here is derived from an EMBL/GenBank/DDBJ whole genome shotgun (WGS) entry which is preliminary data.</text>
</comment>
<dbReference type="PANTHER" id="PTHR43798">
    <property type="entry name" value="MONOACYLGLYCEROL LIPASE"/>
    <property type="match status" value="1"/>
</dbReference>
<dbReference type="SUPFAM" id="SSF53474">
    <property type="entry name" value="alpha/beta-Hydrolases"/>
    <property type="match status" value="1"/>
</dbReference>